<evidence type="ECO:0000256" key="4">
    <source>
        <dbReference type="ARBA" id="ARBA00022730"/>
    </source>
</evidence>
<feature type="domain" description="CP-type G" evidence="12">
    <location>
        <begin position="103"/>
        <end position="261"/>
    </location>
</feature>
<dbReference type="GO" id="GO:0042274">
    <property type="term" value="P:ribosomal small subunit biogenesis"/>
    <property type="evidence" value="ECO:0007669"/>
    <property type="project" value="UniProtKB-UniRule"/>
</dbReference>
<comment type="cofactor">
    <cofactor evidence="10">
        <name>Zn(2+)</name>
        <dbReference type="ChEBI" id="CHEBI:29105"/>
    </cofactor>
    <text evidence="10">Binds 1 zinc ion per subunit.</text>
</comment>
<evidence type="ECO:0000256" key="3">
    <source>
        <dbReference type="ARBA" id="ARBA00022723"/>
    </source>
</evidence>
<dbReference type="GO" id="GO:0005525">
    <property type="term" value="F:GTP binding"/>
    <property type="evidence" value="ECO:0007669"/>
    <property type="project" value="UniProtKB-UniRule"/>
</dbReference>
<comment type="subunit">
    <text evidence="10">Monomer. Associates with 30S ribosomal subunit, binds 16S rRNA.</text>
</comment>
<gene>
    <name evidence="10" type="primary">rsgA</name>
    <name evidence="13" type="ORF">HNQ80_003793</name>
</gene>
<keyword evidence="5 10" id="KW-0547">Nucleotide-binding</keyword>
<evidence type="ECO:0000256" key="8">
    <source>
        <dbReference type="ARBA" id="ARBA00022884"/>
    </source>
</evidence>
<dbReference type="PROSITE" id="PS50936">
    <property type="entry name" value="ENGC_GTPASE"/>
    <property type="match status" value="1"/>
</dbReference>
<evidence type="ECO:0000256" key="10">
    <source>
        <dbReference type="HAMAP-Rule" id="MF_01820"/>
    </source>
</evidence>
<evidence type="ECO:0000256" key="1">
    <source>
        <dbReference type="ARBA" id="ARBA00022490"/>
    </source>
</evidence>
<feature type="binding site" evidence="10">
    <location>
        <position position="297"/>
    </location>
    <ligand>
        <name>Zn(2+)</name>
        <dbReference type="ChEBI" id="CHEBI:29105"/>
    </ligand>
</feature>
<feature type="binding site" evidence="10">
    <location>
        <position position="289"/>
    </location>
    <ligand>
        <name>Zn(2+)</name>
        <dbReference type="ChEBI" id="CHEBI:29105"/>
    </ligand>
</feature>
<reference evidence="13 14" key="1">
    <citation type="submission" date="2020-08" db="EMBL/GenBank/DDBJ databases">
        <title>Genomic Encyclopedia of Type Strains, Phase IV (KMG-IV): sequencing the most valuable type-strain genomes for metagenomic binning, comparative biology and taxonomic classification.</title>
        <authorList>
            <person name="Goeker M."/>
        </authorList>
    </citation>
    <scope>NUCLEOTIDE SEQUENCE [LARGE SCALE GENOMIC DNA]</scope>
    <source>
        <strain evidence="13 14">DSM 103526</strain>
    </source>
</reference>
<dbReference type="GO" id="GO:0046872">
    <property type="term" value="F:metal ion binding"/>
    <property type="evidence" value="ECO:0007669"/>
    <property type="project" value="UniProtKB-KW"/>
</dbReference>
<keyword evidence="14" id="KW-1185">Reference proteome</keyword>
<dbReference type="InterPro" id="IPR027417">
    <property type="entry name" value="P-loop_NTPase"/>
</dbReference>
<dbReference type="PROSITE" id="PS51721">
    <property type="entry name" value="G_CP"/>
    <property type="match status" value="1"/>
</dbReference>
<evidence type="ECO:0000256" key="9">
    <source>
        <dbReference type="ARBA" id="ARBA00023134"/>
    </source>
</evidence>
<organism evidence="13 14">
    <name type="scientific">Anaerosolibacter carboniphilus</name>
    <dbReference type="NCBI Taxonomy" id="1417629"/>
    <lineage>
        <taxon>Bacteria</taxon>
        <taxon>Bacillati</taxon>
        <taxon>Bacillota</taxon>
        <taxon>Clostridia</taxon>
        <taxon>Peptostreptococcales</taxon>
        <taxon>Thermotaleaceae</taxon>
        <taxon>Anaerosolibacter</taxon>
    </lineage>
</organism>
<comment type="caution">
    <text evidence="13">The sequence shown here is derived from an EMBL/GenBank/DDBJ whole genome shotgun (WGS) entry which is preliminary data.</text>
</comment>
<feature type="domain" description="EngC GTPase" evidence="11">
    <location>
        <begin position="112"/>
        <end position="259"/>
    </location>
</feature>
<dbReference type="Pfam" id="PF03193">
    <property type="entry name" value="RsgA_GTPase"/>
    <property type="match status" value="1"/>
</dbReference>
<keyword evidence="2 10" id="KW-0690">Ribosome biogenesis</keyword>
<dbReference type="CDD" id="cd01854">
    <property type="entry name" value="YjeQ_EngC"/>
    <property type="match status" value="1"/>
</dbReference>
<dbReference type="Gene3D" id="3.40.50.300">
    <property type="entry name" value="P-loop containing nucleotide triphosphate hydrolases"/>
    <property type="match status" value="1"/>
</dbReference>
<dbReference type="EC" id="3.6.1.-" evidence="10"/>
<comment type="subcellular location">
    <subcellularLocation>
        <location evidence="10">Cytoplasm</location>
    </subcellularLocation>
</comment>
<dbReference type="InterPro" id="IPR010914">
    <property type="entry name" value="RsgA_GTPase_dom"/>
</dbReference>
<evidence type="ECO:0000256" key="7">
    <source>
        <dbReference type="ARBA" id="ARBA00022833"/>
    </source>
</evidence>
<name>A0A841L0D6_9FIRM</name>
<comment type="similarity">
    <text evidence="10">Belongs to the TRAFAC class YlqF/YawG GTPase family. RsgA subfamily.</text>
</comment>
<feature type="binding site" evidence="10">
    <location>
        <position position="291"/>
    </location>
    <ligand>
        <name>Zn(2+)</name>
        <dbReference type="ChEBI" id="CHEBI:29105"/>
    </ligand>
</feature>
<evidence type="ECO:0000256" key="5">
    <source>
        <dbReference type="ARBA" id="ARBA00022741"/>
    </source>
</evidence>
<sequence length="356" mass="40455">MNKYLKKLGWDDFYQSHFEKQYDETYSVGRVAIEHTHMYTIYSEYGELLGELSGKMRHGAVGREDFPAVGDWVVISARPEEKRATIYGVLPRKSKFSRKVAGRSVEEQIVAANVDILFLFNALNGDFNIRRIERYLILAWESGANPVIILSKADLCHDVEEKVRAVEEVAIGVPVHVISSLKREGIVDLYPYLGEGKTIALLGSSGVGKSTFINTLVGTEVLKTQEVREGDDRGKHTTTHRELILLPGGGLIIDTPGMRELQLWHGNEGMGETFEDIEALATECFFKDCSHENEPRCAIKEAMANGSLSEERFSNYRKLQRELLYLERKQDKQAQAAEKEKWKKIHKELKASYKKR</sequence>
<accession>A0A841L0D6</accession>
<dbReference type="GO" id="GO:0003924">
    <property type="term" value="F:GTPase activity"/>
    <property type="evidence" value="ECO:0007669"/>
    <property type="project" value="UniProtKB-UniRule"/>
</dbReference>
<evidence type="ECO:0000259" key="11">
    <source>
        <dbReference type="PROSITE" id="PS50936"/>
    </source>
</evidence>
<evidence type="ECO:0000256" key="6">
    <source>
        <dbReference type="ARBA" id="ARBA00022801"/>
    </source>
</evidence>
<protein>
    <recommendedName>
        <fullName evidence="10">Small ribosomal subunit biogenesis GTPase RsgA</fullName>
        <ecNumber evidence="10">3.6.1.-</ecNumber>
    </recommendedName>
</protein>
<keyword evidence="3 10" id="KW-0479">Metal-binding</keyword>
<dbReference type="Gene3D" id="1.10.40.50">
    <property type="entry name" value="Probable gtpase engc, domain 3"/>
    <property type="match status" value="1"/>
</dbReference>
<dbReference type="NCBIfam" id="TIGR00157">
    <property type="entry name" value="ribosome small subunit-dependent GTPase A"/>
    <property type="match status" value="1"/>
</dbReference>
<feature type="binding site" evidence="10">
    <location>
        <position position="284"/>
    </location>
    <ligand>
        <name>Zn(2+)</name>
        <dbReference type="ChEBI" id="CHEBI:29105"/>
    </ligand>
</feature>
<dbReference type="HAMAP" id="MF_01820">
    <property type="entry name" value="GTPase_RsgA"/>
    <property type="match status" value="1"/>
</dbReference>
<comment type="function">
    <text evidence="10">One of several proteins that assist in the late maturation steps of the functional core of the 30S ribosomal subunit. Helps release RbfA from mature subunits. May play a role in the assembly of ribosomal proteins into the subunit. Circularly permuted GTPase that catalyzes slow GTP hydrolysis, GTPase activity is stimulated by the 30S ribosomal subunit.</text>
</comment>
<dbReference type="AlphaFoldDB" id="A0A841L0D6"/>
<keyword evidence="7 10" id="KW-0862">Zinc</keyword>
<evidence type="ECO:0000313" key="14">
    <source>
        <dbReference type="Proteomes" id="UP000579281"/>
    </source>
</evidence>
<evidence type="ECO:0000313" key="13">
    <source>
        <dbReference type="EMBL" id="MBB6217670.1"/>
    </source>
</evidence>
<keyword evidence="6 10" id="KW-0378">Hydrolase</keyword>
<feature type="binding site" evidence="10">
    <location>
        <begin position="203"/>
        <end position="211"/>
    </location>
    <ligand>
        <name>GTP</name>
        <dbReference type="ChEBI" id="CHEBI:37565"/>
    </ligand>
</feature>
<evidence type="ECO:0000256" key="2">
    <source>
        <dbReference type="ARBA" id="ARBA00022517"/>
    </source>
</evidence>
<keyword evidence="8 10" id="KW-0694">RNA-binding</keyword>
<proteinExistence type="inferred from homology"/>
<keyword evidence="4 10" id="KW-0699">rRNA-binding</keyword>
<dbReference type="Proteomes" id="UP000579281">
    <property type="component" value="Unassembled WGS sequence"/>
</dbReference>
<dbReference type="PANTHER" id="PTHR32120">
    <property type="entry name" value="SMALL RIBOSOMAL SUBUNIT BIOGENESIS GTPASE RSGA"/>
    <property type="match status" value="1"/>
</dbReference>
<dbReference type="GO" id="GO:0005737">
    <property type="term" value="C:cytoplasm"/>
    <property type="evidence" value="ECO:0007669"/>
    <property type="project" value="UniProtKB-SubCell"/>
</dbReference>
<feature type="binding site" evidence="10">
    <location>
        <begin position="151"/>
        <end position="154"/>
    </location>
    <ligand>
        <name>GTP</name>
        <dbReference type="ChEBI" id="CHEBI:37565"/>
    </ligand>
</feature>
<evidence type="ECO:0000259" key="12">
    <source>
        <dbReference type="PROSITE" id="PS51721"/>
    </source>
</evidence>
<dbReference type="InterPro" id="IPR004881">
    <property type="entry name" value="Ribosome_biogen_GTPase_RsgA"/>
</dbReference>
<keyword evidence="1 10" id="KW-0963">Cytoplasm</keyword>
<dbReference type="GO" id="GO:0019843">
    <property type="term" value="F:rRNA binding"/>
    <property type="evidence" value="ECO:0007669"/>
    <property type="project" value="UniProtKB-KW"/>
</dbReference>
<dbReference type="PANTHER" id="PTHR32120:SF10">
    <property type="entry name" value="SMALL RIBOSOMAL SUBUNIT BIOGENESIS GTPASE RSGA"/>
    <property type="match status" value="1"/>
</dbReference>
<dbReference type="EMBL" id="JACHEN010000026">
    <property type="protein sequence ID" value="MBB6217670.1"/>
    <property type="molecule type" value="Genomic_DNA"/>
</dbReference>
<dbReference type="SUPFAM" id="SSF52540">
    <property type="entry name" value="P-loop containing nucleoside triphosphate hydrolases"/>
    <property type="match status" value="1"/>
</dbReference>
<keyword evidence="9 10" id="KW-0342">GTP-binding</keyword>
<dbReference type="InterPro" id="IPR030378">
    <property type="entry name" value="G_CP_dom"/>
</dbReference>
<dbReference type="RefSeq" id="WP_243183392.1">
    <property type="nucleotide sequence ID" value="NZ_JACHEN010000026.1"/>
</dbReference>